<proteinExistence type="predicted"/>
<dbReference type="STRING" id="7398.A0A1A9ZV84"/>
<reference evidence="2" key="1">
    <citation type="submission" date="2014-03" db="EMBL/GenBank/DDBJ databases">
        <authorList>
            <person name="Aksoy S."/>
            <person name="Warren W."/>
            <person name="Wilson R.K."/>
        </authorList>
    </citation>
    <scope>NUCLEOTIDE SEQUENCE [LARGE SCALE GENOMIC DNA]</scope>
    <source>
        <strain evidence="2">IAEA</strain>
    </source>
</reference>
<evidence type="ECO:0000313" key="2">
    <source>
        <dbReference type="Proteomes" id="UP000092445"/>
    </source>
</evidence>
<dbReference type="VEuPathDB" id="VectorBase:GPAI026070"/>
<dbReference type="Proteomes" id="UP000092445">
    <property type="component" value="Unassembled WGS sequence"/>
</dbReference>
<evidence type="ECO:0000313" key="1">
    <source>
        <dbReference type="EnsemblMetazoa" id="GPAI026070-PA"/>
    </source>
</evidence>
<protein>
    <submittedName>
        <fullName evidence="1">Uncharacterized protein</fullName>
    </submittedName>
</protein>
<name>A0A1A9ZV84_GLOPL</name>
<accession>A0A1A9ZV84</accession>
<organism evidence="1 2">
    <name type="scientific">Glossina pallidipes</name>
    <name type="common">Tsetse fly</name>
    <dbReference type="NCBI Taxonomy" id="7398"/>
    <lineage>
        <taxon>Eukaryota</taxon>
        <taxon>Metazoa</taxon>
        <taxon>Ecdysozoa</taxon>
        <taxon>Arthropoda</taxon>
        <taxon>Hexapoda</taxon>
        <taxon>Insecta</taxon>
        <taxon>Pterygota</taxon>
        <taxon>Neoptera</taxon>
        <taxon>Endopterygota</taxon>
        <taxon>Diptera</taxon>
        <taxon>Brachycera</taxon>
        <taxon>Muscomorpha</taxon>
        <taxon>Hippoboscoidea</taxon>
        <taxon>Glossinidae</taxon>
        <taxon>Glossina</taxon>
    </lineage>
</organism>
<sequence>MNALPRVHLGAVQVVQQKAVQLQVAQQEAVQLQVAQQEAVQLQVAQQEAVPHLAEKDVVQIQVAQQEAAPHLAEKEVVQIQVAQLHLVEKEVVQIQVAQLQMAEREMAEIEVTEMQVAQQAQLEGSLILLAETVLAAEAIKPQARSRAAKINLMTNKRKRKHFRKMCVLYLARPTAVHCSGATNLINFLKDGSFAGYVWLLDLVE</sequence>
<dbReference type="EnsemblMetazoa" id="GPAI026070-RA">
    <property type="protein sequence ID" value="GPAI026070-PA"/>
    <property type="gene ID" value="GPAI026070"/>
</dbReference>
<keyword evidence="2" id="KW-1185">Reference proteome</keyword>
<dbReference type="AlphaFoldDB" id="A0A1A9ZV84"/>
<reference evidence="1" key="2">
    <citation type="submission" date="2020-05" db="UniProtKB">
        <authorList>
            <consortium name="EnsemblMetazoa"/>
        </authorList>
    </citation>
    <scope>IDENTIFICATION</scope>
    <source>
        <strain evidence="1">IAEA</strain>
    </source>
</reference>